<dbReference type="Proteomes" id="UP001396334">
    <property type="component" value="Unassembled WGS sequence"/>
</dbReference>
<dbReference type="Pfam" id="PF20167">
    <property type="entry name" value="Transposase_32"/>
    <property type="match status" value="1"/>
</dbReference>
<proteinExistence type="predicted"/>
<feature type="compositionally biased region" description="Basic and acidic residues" evidence="1">
    <location>
        <begin position="1"/>
        <end position="12"/>
    </location>
</feature>
<evidence type="ECO:0000313" key="3">
    <source>
        <dbReference type="EMBL" id="KAK9001973.1"/>
    </source>
</evidence>
<accession>A0ABR2QMU0</accession>
<feature type="region of interest" description="Disordered" evidence="1">
    <location>
        <begin position="1"/>
        <end position="34"/>
    </location>
</feature>
<keyword evidence="4" id="KW-1185">Reference proteome</keyword>
<feature type="region of interest" description="Disordered" evidence="1">
    <location>
        <begin position="342"/>
        <end position="432"/>
    </location>
</feature>
<evidence type="ECO:0000256" key="1">
    <source>
        <dbReference type="SAM" id="MobiDB-lite"/>
    </source>
</evidence>
<feature type="compositionally biased region" description="Low complexity" evidence="1">
    <location>
        <begin position="544"/>
        <end position="561"/>
    </location>
</feature>
<feature type="domain" description="Putative plant transposon protein" evidence="2">
    <location>
        <begin position="131"/>
        <end position="309"/>
    </location>
</feature>
<evidence type="ECO:0000259" key="2">
    <source>
        <dbReference type="Pfam" id="PF20167"/>
    </source>
</evidence>
<dbReference type="InterPro" id="IPR046796">
    <property type="entry name" value="Transposase_32_dom"/>
</dbReference>
<evidence type="ECO:0000313" key="4">
    <source>
        <dbReference type="Proteomes" id="UP001396334"/>
    </source>
</evidence>
<protein>
    <recommendedName>
        <fullName evidence="2">Putative plant transposon protein domain-containing protein</fullName>
    </recommendedName>
</protein>
<gene>
    <name evidence="3" type="ORF">V6N11_024666</name>
</gene>
<feature type="region of interest" description="Disordered" evidence="1">
    <location>
        <begin position="525"/>
        <end position="640"/>
    </location>
</feature>
<comment type="caution">
    <text evidence="3">The sequence shown here is derived from an EMBL/GenBank/DDBJ whole genome shotgun (WGS) entry which is preliminary data.</text>
</comment>
<reference evidence="3 4" key="1">
    <citation type="journal article" date="2024" name="G3 (Bethesda)">
        <title>Genome assembly of Hibiscus sabdariffa L. provides insights into metabolisms of medicinal natural products.</title>
        <authorList>
            <person name="Kim T."/>
        </authorList>
    </citation>
    <scope>NUCLEOTIDE SEQUENCE [LARGE SCALE GENOMIC DNA]</scope>
    <source>
        <strain evidence="3">TK-2024</strain>
        <tissue evidence="3">Old leaves</tissue>
    </source>
</reference>
<organism evidence="3 4">
    <name type="scientific">Hibiscus sabdariffa</name>
    <name type="common">roselle</name>
    <dbReference type="NCBI Taxonomy" id="183260"/>
    <lineage>
        <taxon>Eukaryota</taxon>
        <taxon>Viridiplantae</taxon>
        <taxon>Streptophyta</taxon>
        <taxon>Embryophyta</taxon>
        <taxon>Tracheophyta</taxon>
        <taxon>Spermatophyta</taxon>
        <taxon>Magnoliopsida</taxon>
        <taxon>eudicotyledons</taxon>
        <taxon>Gunneridae</taxon>
        <taxon>Pentapetalae</taxon>
        <taxon>rosids</taxon>
        <taxon>malvids</taxon>
        <taxon>Malvales</taxon>
        <taxon>Malvaceae</taxon>
        <taxon>Malvoideae</taxon>
        <taxon>Hibiscus</taxon>
    </lineage>
</organism>
<name>A0ABR2QMU0_9ROSI</name>
<feature type="compositionally biased region" description="Low complexity" evidence="1">
    <location>
        <begin position="385"/>
        <end position="402"/>
    </location>
</feature>
<dbReference type="EMBL" id="JBBPBN010000035">
    <property type="protein sequence ID" value="KAK9001973.1"/>
    <property type="molecule type" value="Genomic_DNA"/>
</dbReference>
<sequence>MEKPKKKEEKKTKASAQQRPASSRKISEGGYFTAGNSCKKRGRFSRPITAGSQIRVINASAISLELDGQLIPAQHYLKATCPLYNRMANANFSARYSMIGAKNRWEEQGFFFDDSQTNYALEQFVYNRLNELGWFRLARQPARANYNWVIEFYASNSVGEDYATVRGRRVPANAATINAILGLLDNEPSFYAMLGGFEEEDFELIKDYLCEESTACNTTGRILHSVSRLSLWPEAKLWNTFVKRNIIPTSHNQTVDRTRLLLIHTIMTGYRINVGEILAKELAATCTNDKGILAFPCFISALCRRAVVPTSHGDKYQVEKTGWTRAIYMRKMDMADATPLNMAMATPPASPIHTAAAPTDEIGPSAPATQAEPQQTPVASPPVVPVSSHTTSTSPATTPAARPRSRESTPETPLGSTPISLPSPPAPAQSEEAAPPLHILQLRSQLQRIEARQLQFQEETKVFNQSLVKFLCFQFPSAAAFFAQPFSPPPQPTMSAAAQPSAHTSAKAGATEEIHFSSDDENDVFDWQSPRDHLQPIGPTPSKPATAVPIPSAAPTPTTSAIDEHPKPDSLVGKKGKVTAGKSFGRDIPSSPEDEEEEQRPAKRKRRYHVISADSDDDSSAELLVAQPEKSADPSLSTTF</sequence>